<dbReference type="Proteomes" id="UP000192441">
    <property type="component" value="Unassembled WGS sequence"/>
</dbReference>
<evidence type="ECO:0000313" key="2">
    <source>
        <dbReference type="EMBL" id="ORA32569.1"/>
    </source>
</evidence>
<accession>A0A7I7WDU2</accession>
<protein>
    <recommendedName>
        <fullName evidence="5">WbqC-like protein</fullName>
    </recommendedName>
</protein>
<dbReference type="OrthoDB" id="3611744at2"/>
<reference evidence="1 4" key="2">
    <citation type="journal article" date="2019" name="Emerg. Microbes Infect.">
        <title>Comprehensive subspecies identification of 175 nontuberculous mycobacteria species based on 7547 genomic profiles.</title>
        <authorList>
            <person name="Matsumoto Y."/>
            <person name="Kinjo T."/>
            <person name="Motooka D."/>
            <person name="Nabeya D."/>
            <person name="Jung N."/>
            <person name="Uechi K."/>
            <person name="Horii T."/>
            <person name="Iida T."/>
            <person name="Fujita J."/>
            <person name="Nakamura S."/>
        </authorList>
    </citation>
    <scope>NUCLEOTIDE SEQUENCE [LARGE SCALE GENOMIC DNA]</scope>
    <source>
        <strain evidence="1 4">JCM 12687</strain>
        <plasmid evidence="1">pJCM12687</plasmid>
    </source>
</reference>
<organism evidence="2 3">
    <name type="scientific">Mycobacterium branderi</name>
    <dbReference type="NCBI Taxonomy" id="43348"/>
    <lineage>
        <taxon>Bacteria</taxon>
        <taxon>Bacillati</taxon>
        <taxon>Actinomycetota</taxon>
        <taxon>Actinomycetes</taxon>
        <taxon>Mycobacteriales</taxon>
        <taxon>Mycobacteriaceae</taxon>
        <taxon>Mycobacterium</taxon>
    </lineage>
</organism>
<gene>
    <name evidence="2" type="ORF">BST20_24505</name>
    <name evidence="1" type="ORF">MBRA_54750</name>
</gene>
<dbReference type="AlphaFoldDB" id="A0A7I7WDU2"/>
<dbReference type="Proteomes" id="UP000467379">
    <property type="component" value="Plasmid pJCM12687"/>
</dbReference>
<keyword evidence="4" id="KW-1185">Reference proteome</keyword>
<reference evidence="2 3" key="1">
    <citation type="submission" date="2016-12" db="EMBL/GenBank/DDBJ databases">
        <title>The new phylogeny of genus Mycobacterium.</title>
        <authorList>
            <person name="Tortoli E."/>
            <person name="Trovato A."/>
            <person name="Cirillo D.M."/>
        </authorList>
    </citation>
    <scope>NUCLEOTIDE SEQUENCE [LARGE SCALE GENOMIC DNA]</scope>
    <source>
        <strain evidence="2 3">DSM 44624</strain>
    </source>
</reference>
<geneLocation type="plasmid" evidence="1 4">
    <name>pJCM12687</name>
</geneLocation>
<dbReference type="Pfam" id="PF08889">
    <property type="entry name" value="WbqC"/>
    <property type="match status" value="1"/>
</dbReference>
<evidence type="ECO:0000313" key="3">
    <source>
        <dbReference type="Proteomes" id="UP000192441"/>
    </source>
</evidence>
<dbReference type="RefSeq" id="WP_083134016.1">
    <property type="nucleotide sequence ID" value="NZ_AP022607.1"/>
</dbReference>
<name>A0A7I7WDU2_9MYCO</name>
<dbReference type="EMBL" id="AP022607">
    <property type="protein sequence ID" value="BBZ15280.1"/>
    <property type="molecule type" value="Genomic_DNA"/>
</dbReference>
<evidence type="ECO:0000313" key="4">
    <source>
        <dbReference type="Proteomes" id="UP000467379"/>
    </source>
</evidence>
<evidence type="ECO:0008006" key="5">
    <source>
        <dbReference type="Google" id="ProtNLM"/>
    </source>
</evidence>
<evidence type="ECO:0000313" key="1">
    <source>
        <dbReference type="EMBL" id="BBZ15280.1"/>
    </source>
</evidence>
<sequence length="234" mass="26711">MILTAHQPAYLPWLGYFAKMATADAFVVHDLSRFDRGGMVNRNKIRTAAGEQWLTVPIRHADVRDEHTLDTIAVLDDGWRRRHWKAIQMAYRRAPHFAEHAEFLADYYSRPYPTITELCLPFIEYCRGQLGLTMPLYRSSQLALGDFDRTSIIAALSAKFGADTFVTGIHARDYLQWERLGDVRVQVFEYHHPSYPQRHAGFVSHLSVLDLLMNCGPHSRAILTATALAQQVSP</sequence>
<reference evidence="1" key="3">
    <citation type="submission" date="2020-02" db="EMBL/GenBank/DDBJ databases">
        <authorList>
            <person name="Matsumoto Y."/>
            <person name="Motooka D."/>
            <person name="Nakamura S."/>
        </authorList>
    </citation>
    <scope>NUCLEOTIDE SEQUENCE</scope>
    <source>
        <strain evidence="1">JCM 12687</strain>
        <plasmid evidence="1">pJCM12687</plasmid>
    </source>
</reference>
<dbReference type="EMBL" id="MVHM01000023">
    <property type="protein sequence ID" value="ORA32569.1"/>
    <property type="molecule type" value="Genomic_DNA"/>
</dbReference>
<keyword evidence="1" id="KW-0614">Plasmid</keyword>
<proteinExistence type="predicted"/>
<dbReference type="InterPro" id="IPR014985">
    <property type="entry name" value="WbqC"/>
</dbReference>